<evidence type="ECO:0000313" key="1">
    <source>
        <dbReference type="EMBL" id="REF99238.1"/>
    </source>
</evidence>
<name>A0A3D9ZPD8_9ACTN</name>
<accession>A0A3D9ZPD8</accession>
<gene>
    <name evidence="1" type="ORF">DFJ67_5269</name>
</gene>
<evidence type="ECO:0000313" key="2">
    <source>
        <dbReference type="Proteomes" id="UP000256913"/>
    </source>
</evidence>
<dbReference type="AlphaFoldDB" id="A0A3D9ZPD8"/>
<reference evidence="1 2" key="1">
    <citation type="submission" date="2018-08" db="EMBL/GenBank/DDBJ databases">
        <title>Sequencing the genomes of 1000 actinobacteria strains.</title>
        <authorList>
            <person name="Klenk H.-P."/>
        </authorList>
    </citation>
    <scope>NUCLEOTIDE SEQUENCE [LARGE SCALE GENOMIC DNA]</scope>
    <source>
        <strain evidence="1 2">DSM 44099</strain>
    </source>
</reference>
<dbReference type="RefSeq" id="WP_116070432.1">
    <property type="nucleotide sequence ID" value="NZ_BONB01000002.1"/>
</dbReference>
<protein>
    <submittedName>
        <fullName evidence="1">Uncharacterized protein</fullName>
    </submittedName>
</protein>
<dbReference type="Proteomes" id="UP000256913">
    <property type="component" value="Unassembled WGS sequence"/>
</dbReference>
<keyword evidence="2" id="KW-1185">Reference proteome</keyword>
<sequence length="74" mass="8109">MINVRVAGEGRCRVDSRGYLVFTLSVRRWCRLAAGDRLLLVADHRTAVLTGYPLPVLDRLLDATSVIANGGDRA</sequence>
<organism evidence="1 2">
    <name type="scientific">Asanoa ferruginea</name>
    <dbReference type="NCBI Taxonomy" id="53367"/>
    <lineage>
        <taxon>Bacteria</taxon>
        <taxon>Bacillati</taxon>
        <taxon>Actinomycetota</taxon>
        <taxon>Actinomycetes</taxon>
        <taxon>Micromonosporales</taxon>
        <taxon>Micromonosporaceae</taxon>
        <taxon>Asanoa</taxon>
    </lineage>
</organism>
<proteinExistence type="predicted"/>
<dbReference type="OrthoDB" id="3694660at2"/>
<comment type="caution">
    <text evidence="1">The sequence shown here is derived from an EMBL/GenBank/DDBJ whole genome shotgun (WGS) entry which is preliminary data.</text>
</comment>
<dbReference type="EMBL" id="QUMQ01000001">
    <property type="protein sequence ID" value="REF99238.1"/>
    <property type="molecule type" value="Genomic_DNA"/>
</dbReference>